<sequence length="165" mass="19453">MGVNRTYAALFAVIALVQRQRCFLHLLLLRRRKRRRDDFIFRCRPLHADPLRAPRMYVKRRARNRDTSADAPERTGNALYFRDWRDGSTFSQYLNLTPPNDYEPEPECEAVLRGEFAAKIRLPFRTFHALYERMNTDAFMEERSTACPQCFVGRCARLHPSPRGT</sequence>
<organism evidence="1">
    <name type="scientific">Ostreococcus tauri</name>
    <name type="common">Marine green alga</name>
    <dbReference type="NCBI Taxonomy" id="70448"/>
    <lineage>
        <taxon>Eukaryota</taxon>
        <taxon>Viridiplantae</taxon>
        <taxon>Chlorophyta</taxon>
        <taxon>Mamiellophyceae</taxon>
        <taxon>Mamiellales</taxon>
        <taxon>Bathycoccaceae</taxon>
        <taxon>Ostreococcus</taxon>
    </lineage>
</organism>
<protein>
    <submittedName>
        <fullName evidence="1">Uncharacterized protein</fullName>
    </submittedName>
</protein>
<dbReference type="EMBL" id="KZ155840">
    <property type="protein sequence ID" value="OUS41711.1"/>
    <property type="molecule type" value="Genomic_DNA"/>
</dbReference>
<gene>
    <name evidence="1" type="ORF">BE221DRAFT_143050</name>
</gene>
<evidence type="ECO:0000313" key="1">
    <source>
        <dbReference type="EMBL" id="OUS41711.1"/>
    </source>
</evidence>
<accession>A0A1Y5HWQ6</accession>
<dbReference type="AlphaFoldDB" id="A0A1Y5HWQ6"/>
<dbReference type="Proteomes" id="UP000195557">
    <property type="component" value="Unassembled WGS sequence"/>
</dbReference>
<reference evidence="1" key="1">
    <citation type="submission" date="2017-04" db="EMBL/GenBank/DDBJ databases">
        <title>Population genomics of picophytoplankton unveils novel chromosome hypervariability.</title>
        <authorList>
            <consortium name="DOE Joint Genome Institute"/>
            <person name="Blanc-Mathieu R."/>
            <person name="Krasovec M."/>
            <person name="Hebrard M."/>
            <person name="Yau S."/>
            <person name="Desgranges E."/>
            <person name="Martin J."/>
            <person name="Schackwitz W."/>
            <person name="Kuo A."/>
            <person name="Salin G."/>
            <person name="Donnadieu C."/>
            <person name="Desdevises Y."/>
            <person name="Sanchez-Ferandin S."/>
            <person name="Moreau H."/>
            <person name="Rivals E."/>
            <person name="Grigoriev I.V."/>
            <person name="Grimsley N."/>
            <person name="Eyre-Walker A."/>
            <person name="Piganeau G."/>
        </authorList>
    </citation>
    <scope>NUCLEOTIDE SEQUENCE [LARGE SCALE GENOMIC DNA]</scope>
    <source>
        <strain evidence="1">RCC 1115</strain>
    </source>
</reference>
<name>A0A1Y5HWQ6_OSTTA</name>
<proteinExistence type="predicted"/>